<dbReference type="InterPro" id="IPR003660">
    <property type="entry name" value="HAMP_dom"/>
</dbReference>
<dbReference type="EC" id="4.6.1.1" evidence="3"/>
<evidence type="ECO:0000256" key="7">
    <source>
        <dbReference type="ARBA" id="ARBA00022741"/>
    </source>
</evidence>
<evidence type="ECO:0000256" key="19">
    <source>
        <dbReference type="SAM" id="Phobius"/>
    </source>
</evidence>
<evidence type="ECO:0000256" key="8">
    <source>
        <dbReference type="ARBA" id="ARBA00022840"/>
    </source>
</evidence>
<dbReference type="GO" id="GO:0004016">
    <property type="term" value="F:adenylate cyclase activity"/>
    <property type="evidence" value="ECO:0007669"/>
    <property type="project" value="UniProtKB-EC"/>
</dbReference>
<dbReference type="Pfam" id="PF00672">
    <property type="entry name" value="HAMP"/>
    <property type="match status" value="1"/>
</dbReference>
<dbReference type="eggNOG" id="COG2114">
    <property type="taxonomic scope" value="Bacteria"/>
</dbReference>
<dbReference type="STRING" id="317619.GCA_000332315_01011"/>
<dbReference type="GO" id="GO:0005886">
    <property type="term" value="C:plasma membrane"/>
    <property type="evidence" value="ECO:0007669"/>
    <property type="project" value="UniProtKB-ARBA"/>
</dbReference>
<evidence type="ECO:0000256" key="4">
    <source>
        <dbReference type="ARBA" id="ARBA00021420"/>
    </source>
</evidence>
<evidence type="ECO:0000256" key="13">
    <source>
        <dbReference type="ARBA" id="ARBA00023239"/>
    </source>
</evidence>
<keyword evidence="6" id="KW-0479">Metal-binding</keyword>
<feature type="domain" description="HAMP" evidence="21">
    <location>
        <begin position="384"/>
        <end position="436"/>
    </location>
</feature>
<keyword evidence="7" id="KW-0547">Nucleotide-binding</keyword>
<evidence type="ECO:0000259" key="21">
    <source>
        <dbReference type="PROSITE" id="PS50885"/>
    </source>
</evidence>
<dbReference type="GO" id="GO:0006171">
    <property type="term" value="P:cAMP biosynthetic process"/>
    <property type="evidence" value="ECO:0007669"/>
    <property type="project" value="UniProtKB-KW"/>
</dbReference>
<keyword evidence="23" id="KW-1185">Reference proteome</keyword>
<dbReference type="eggNOG" id="COG2770">
    <property type="taxonomic scope" value="Bacteria"/>
</dbReference>
<dbReference type="Gene3D" id="3.30.450.20">
    <property type="entry name" value="PAS domain"/>
    <property type="match status" value="1"/>
</dbReference>
<dbReference type="CDD" id="cd07302">
    <property type="entry name" value="CHD"/>
    <property type="match status" value="1"/>
</dbReference>
<dbReference type="GO" id="GO:0005524">
    <property type="term" value="F:ATP binding"/>
    <property type="evidence" value="ECO:0007669"/>
    <property type="project" value="UniProtKB-KW"/>
</dbReference>
<evidence type="ECO:0000256" key="15">
    <source>
        <dbReference type="ARBA" id="ARBA00032637"/>
    </source>
</evidence>
<dbReference type="GO" id="GO:0046872">
    <property type="term" value="F:metal ion binding"/>
    <property type="evidence" value="ECO:0007669"/>
    <property type="project" value="UniProtKB-KW"/>
</dbReference>
<proteinExistence type="inferred from homology"/>
<name>A0A0M2PUR0_PROHO</name>
<evidence type="ECO:0000256" key="5">
    <source>
        <dbReference type="ARBA" id="ARBA00022692"/>
    </source>
</evidence>
<feature type="compositionally biased region" description="Polar residues" evidence="18">
    <location>
        <begin position="271"/>
        <end position="292"/>
    </location>
</feature>
<dbReference type="PANTHER" id="PTHR11920:SF335">
    <property type="entry name" value="GUANYLATE CYCLASE"/>
    <property type="match status" value="1"/>
</dbReference>
<dbReference type="SMART" id="SM00044">
    <property type="entry name" value="CYCc"/>
    <property type="match status" value="1"/>
</dbReference>
<keyword evidence="5 19" id="KW-0812">Transmembrane</keyword>
<feature type="transmembrane region" description="Helical" evidence="19">
    <location>
        <begin position="363"/>
        <end position="386"/>
    </location>
</feature>
<evidence type="ECO:0000256" key="6">
    <source>
        <dbReference type="ARBA" id="ARBA00022723"/>
    </source>
</evidence>
<comment type="subunit">
    <text evidence="16">Homodimer. Can also exist as monomer.</text>
</comment>
<keyword evidence="8" id="KW-0067">ATP-binding</keyword>
<dbReference type="Proteomes" id="UP000034681">
    <property type="component" value="Unassembled WGS sequence"/>
</dbReference>
<dbReference type="Gene3D" id="3.30.70.1230">
    <property type="entry name" value="Nucleotide cyclase"/>
    <property type="match status" value="1"/>
</dbReference>
<dbReference type="InterPro" id="IPR050401">
    <property type="entry name" value="Cyclic_nucleotide_synthase"/>
</dbReference>
<dbReference type="CDD" id="cd06225">
    <property type="entry name" value="HAMP"/>
    <property type="match status" value="1"/>
</dbReference>
<feature type="region of interest" description="Disordered" evidence="18">
    <location>
        <begin position="269"/>
        <end position="292"/>
    </location>
</feature>
<dbReference type="RefSeq" id="WP_017711615.1">
    <property type="nucleotide sequence ID" value="NZ_KB235933.1"/>
</dbReference>
<comment type="catalytic activity">
    <reaction evidence="1">
        <text>ATP = 3',5'-cyclic AMP + diphosphate</text>
        <dbReference type="Rhea" id="RHEA:15389"/>
        <dbReference type="ChEBI" id="CHEBI:30616"/>
        <dbReference type="ChEBI" id="CHEBI:33019"/>
        <dbReference type="ChEBI" id="CHEBI:58165"/>
        <dbReference type="EC" id="4.6.1.1"/>
    </reaction>
</comment>
<comment type="caution">
    <text evidence="22">The sequence shown here is derived from an EMBL/GenBank/DDBJ whole genome shotgun (WGS) entry which is preliminary data.</text>
</comment>
<keyword evidence="9" id="KW-0460">Magnesium</keyword>
<sequence>MAFTLRRFLPRLPLQTVLVIPFAIQVIAVSGVVGFFSFKNGERAIENLATQLLDEVGDHITDRIAGFLLDATELVDQNQDILASNLLAVDNLQAWSSYLWYKGQGYDFVSNLVVANPQGQLIGSGTLVNREGTLTQVIGFSSVESNYNIEAHTSLDRALARTKPDLVAPSTDPRLRPFYQVGINSTSPRWTAIHPGFDAAQSPNWVLALTQPLFGNNSPDPIAVSAIFLRLSHISTFLQSLEIGKSGQVLIVEQSGELVASSLDEDLFTRTGGSTDGSPNGSPNGSMERITAQQSQDAITQAIAPILASQPHNQVQNLQVDLNQQPYYLRLIPFQDPKGLDWLIVIAVPESDFMAEIHRNTRITWAVSLVALGGTIALGMVSARWITRPIQRVSNAAQEIALGHLDRRVNSSGIEELKVLGGAFNQMAQQLQQSFHALEEANLNLEVTVKQRTAQLELEKEKSERLLLNILPDVIAQQLKQGSVLIANYSEEVSILFADIVGFTLLASQISPIDLVKLLNHIFSTFDELAETFKLEKIKTIGDAYMVVAGLPVSRSDHAEAVANMALAMQDCMDDLTVKLGYKLQLRIGINTGVVVAGVIGIKKFNYDLWGDAVNVASRMESSGEPARIQVTQDTYDRIHPLYHLESRGPIMIKGKGTMETYWLLGKKG</sequence>
<evidence type="ECO:0000256" key="14">
    <source>
        <dbReference type="ARBA" id="ARBA00032597"/>
    </source>
</evidence>
<evidence type="ECO:0000256" key="1">
    <source>
        <dbReference type="ARBA" id="ARBA00001593"/>
    </source>
</evidence>
<evidence type="ECO:0000256" key="16">
    <source>
        <dbReference type="ARBA" id="ARBA00064436"/>
    </source>
</evidence>
<accession>A0A0M2PUR0</accession>
<dbReference type="EMBL" id="AJTX02000004">
    <property type="protein sequence ID" value="KKJ00246.1"/>
    <property type="molecule type" value="Genomic_DNA"/>
</dbReference>
<evidence type="ECO:0000313" key="23">
    <source>
        <dbReference type="Proteomes" id="UP000034681"/>
    </source>
</evidence>
<dbReference type="Pfam" id="PF00211">
    <property type="entry name" value="Guanylate_cyc"/>
    <property type="match status" value="1"/>
</dbReference>
<evidence type="ECO:0000256" key="10">
    <source>
        <dbReference type="ARBA" id="ARBA00022989"/>
    </source>
</evidence>
<dbReference type="Gene3D" id="1.10.8.500">
    <property type="entry name" value="HAMP domain in histidine kinase"/>
    <property type="match status" value="1"/>
</dbReference>
<protein>
    <recommendedName>
        <fullName evidence="4">Adenylate cyclase</fullName>
        <ecNumber evidence="3">4.6.1.1</ecNumber>
    </recommendedName>
    <alternativeName>
        <fullName evidence="14">ATP pyrophosphate-lyase</fullName>
    </alternativeName>
    <alternativeName>
        <fullName evidence="15">Adenylyl cyclase</fullName>
    </alternativeName>
</protein>
<comment type="similarity">
    <text evidence="17">Belongs to the adenylyl cyclase class-4/guanylyl cyclase family.</text>
</comment>
<evidence type="ECO:0000256" key="9">
    <source>
        <dbReference type="ARBA" id="ARBA00022842"/>
    </source>
</evidence>
<dbReference type="PROSITE" id="PS00452">
    <property type="entry name" value="GUANYLATE_CYCLASE_1"/>
    <property type="match status" value="1"/>
</dbReference>
<dbReference type="InterPro" id="IPR029787">
    <property type="entry name" value="Nucleotide_cyclase"/>
</dbReference>
<dbReference type="OrthoDB" id="315417at2"/>
<keyword evidence="12 19" id="KW-0472">Membrane</keyword>
<evidence type="ECO:0000256" key="12">
    <source>
        <dbReference type="ARBA" id="ARBA00023136"/>
    </source>
</evidence>
<evidence type="ECO:0000256" key="17">
    <source>
        <dbReference type="RuleBase" id="RU000405"/>
    </source>
</evidence>
<dbReference type="GO" id="GO:0035556">
    <property type="term" value="P:intracellular signal transduction"/>
    <property type="evidence" value="ECO:0007669"/>
    <property type="project" value="InterPro"/>
</dbReference>
<evidence type="ECO:0000313" key="22">
    <source>
        <dbReference type="EMBL" id="KKJ00246.1"/>
    </source>
</evidence>
<feature type="transmembrane region" description="Helical" evidence="19">
    <location>
        <begin position="12"/>
        <end position="38"/>
    </location>
</feature>
<dbReference type="AlphaFoldDB" id="A0A0M2PUR0"/>
<dbReference type="SUPFAM" id="SSF158472">
    <property type="entry name" value="HAMP domain-like"/>
    <property type="match status" value="1"/>
</dbReference>
<gene>
    <name evidence="22" type="ORF">PROH_11180</name>
</gene>
<evidence type="ECO:0000256" key="18">
    <source>
        <dbReference type="SAM" id="MobiDB-lite"/>
    </source>
</evidence>
<dbReference type="PROSITE" id="PS50885">
    <property type="entry name" value="HAMP"/>
    <property type="match status" value="1"/>
</dbReference>
<evidence type="ECO:0000256" key="3">
    <source>
        <dbReference type="ARBA" id="ARBA00012201"/>
    </source>
</evidence>
<evidence type="ECO:0000259" key="20">
    <source>
        <dbReference type="PROSITE" id="PS50125"/>
    </source>
</evidence>
<dbReference type="FunFam" id="3.30.70.1230:FF:000033">
    <property type="entry name" value="Adenylate cyclase"/>
    <property type="match status" value="1"/>
</dbReference>
<evidence type="ECO:0000256" key="2">
    <source>
        <dbReference type="ARBA" id="ARBA00004370"/>
    </source>
</evidence>
<dbReference type="SUPFAM" id="SSF55073">
    <property type="entry name" value="Nucleotide cyclase"/>
    <property type="match status" value="1"/>
</dbReference>
<reference evidence="22" key="1">
    <citation type="submission" date="2012-04" db="EMBL/GenBank/DDBJ databases">
        <authorList>
            <person name="Borisov I.G."/>
            <person name="Ivanikova N.V."/>
            <person name="Pinevich A.V."/>
        </authorList>
    </citation>
    <scope>NUCLEOTIDE SEQUENCE</scope>
    <source>
        <strain evidence="22">CALU 1027</strain>
    </source>
</reference>
<keyword evidence="13 17" id="KW-0456">Lyase</keyword>
<dbReference type="InterPro" id="IPR001054">
    <property type="entry name" value="A/G_cyclase"/>
</dbReference>
<dbReference type="PROSITE" id="PS50125">
    <property type="entry name" value="GUANYLATE_CYCLASE_2"/>
    <property type="match status" value="1"/>
</dbReference>
<dbReference type="PANTHER" id="PTHR11920">
    <property type="entry name" value="GUANYLYL CYCLASE"/>
    <property type="match status" value="1"/>
</dbReference>
<evidence type="ECO:0000256" key="11">
    <source>
        <dbReference type="ARBA" id="ARBA00022998"/>
    </source>
</evidence>
<comment type="subcellular location">
    <subcellularLocation>
        <location evidence="2">Membrane</location>
    </subcellularLocation>
</comment>
<organism evidence="22 23">
    <name type="scientific">Prochlorothrix hollandica PCC 9006 = CALU 1027</name>
    <dbReference type="NCBI Taxonomy" id="317619"/>
    <lineage>
        <taxon>Bacteria</taxon>
        <taxon>Bacillati</taxon>
        <taxon>Cyanobacteriota</taxon>
        <taxon>Cyanophyceae</taxon>
        <taxon>Prochlorotrichales</taxon>
        <taxon>Prochlorotrichaceae</taxon>
        <taxon>Prochlorothrix</taxon>
    </lineage>
</organism>
<feature type="domain" description="Guanylate cyclase" evidence="20">
    <location>
        <begin position="494"/>
        <end position="621"/>
    </location>
</feature>
<keyword evidence="10 19" id="KW-1133">Transmembrane helix</keyword>
<dbReference type="SMART" id="SM00304">
    <property type="entry name" value="HAMP"/>
    <property type="match status" value="1"/>
</dbReference>
<dbReference type="InterPro" id="IPR018297">
    <property type="entry name" value="A/G_cyclase_CS"/>
</dbReference>
<keyword evidence="11" id="KW-0115">cAMP biosynthesis</keyword>